<keyword evidence="3" id="KW-1185">Reference proteome</keyword>
<dbReference type="AlphaFoldDB" id="A0A2R6PNU2"/>
<feature type="compositionally biased region" description="Basic and acidic residues" evidence="1">
    <location>
        <begin position="1"/>
        <end position="20"/>
    </location>
</feature>
<dbReference type="Proteomes" id="UP000186601">
    <property type="component" value="Unassembled WGS sequence"/>
</dbReference>
<gene>
    <name evidence="2" type="ORF">PHLCEN_2v4427</name>
</gene>
<organism evidence="2 3">
    <name type="scientific">Hermanssonia centrifuga</name>
    <dbReference type="NCBI Taxonomy" id="98765"/>
    <lineage>
        <taxon>Eukaryota</taxon>
        <taxon>Fungi</taxon>
        <taxon>Dikarya</taxon>
        <taxon>Basidiomycota</taxon>
        <taxon>Agaricomycotina</taxon>
        <taxon>Agaricomycetes</taxon>
        <taxon>Polyporales</taxon>
        <taxon>Meruliaceae</taxon>
        <taxon>Hermanssonia</taxon>
    </lineage>
</organism>
<evidence type="ECO:0000313" key="3">
    <source>
        <dbReference type="Proteomes" id="UP000186601"/>
    </source>
</evidence>
<feature type="compositionally biased region" description="Polar residues" evidence="1">
    <location>
        <begin position="21"/>
        <end position="37"/>
    </location>
</feature>
<reference evidence="2 3" key="1">
    <citation type="submission" date="2018-02" db="EMBL/GenBank/DDBJ databases">
        <title>Genome sequence of the basidiomycete white-rot fungus Phlebia centrifuga.</title>
        <authorList>
            <person name="Granchi Z."/>
            <person name="Peng M."/>
            <person name="de Vries R.P."/>
            <person name="Hilden K."/>
            <person name="Makela M.R."/>
            <person name="Grigoriev I."/>
            <person name="Riley R."/>
        </authorList>
    </citation>
    <scope>NUCLEOTIDE SEQUENCE [LARGE SCALE GENOMIC DNA]</scope>
    <source>
        <strain evidence="2 3">FBCC195</strain>
    </source>
</reference>
<sequence length="81" mass="9020">MSNTRDGEQVVDNALEHPTHDNASSSAPITNSDAPRHNIFTNHSAVIDPPLDEVFRVLRCNRVSESASQDYSQALRYRSLP</sequence>
<feature type="region of interest" description="Disordered" evidence="1">
    <location>
        <begin position="1"/>
        <end position="37"/>
    </location>
</feature>
<comment type="caution">
    <text evidence="2">The sequence shown here is derived from an EMBL/GenBank/DDBJ whole genome shotgun (WGS) entry which is preliminary data.</text>
</comment>
<protein>
    <submittedName>
        <fullName evidence="2">Uncharacterized protein</fullName>
    </submittedName>
</protein>
<evidence type="ECO:0000313" key="2">
    <source>
        <dbReference type="EMBL" id="PSR94559.1"/>
    </source>
</evidence>
<accession>A0A2R6PNU2</accession>
<proteinExistence type="predicted"/>
<dbReference type="EMBL" id="MLYV02000447">
    <property type="protein sequence ID" value="PSR94559.1"/>
    <property type="molecule type" value="Genomic_DNA"/>
</dbReference>
<evidence type="ECO:0000256" key="1">
    <source>
        <dbReference type="SAM" id="MobiDB-lite"/>
    </source>
</evidence>
<name>A0A2R6PNU2_9APHY</name>